<proteinExistence type="predicted"/>
<gene>
    <name evidence="1" type="ORF">EUX98_g2476</name>
</gene>
<dbReference type="OrthoDB" id="3237250at2759"/>
<organism evidence="1 2">
    <name type="scientific">Antrodiella citrinella</name>
    <dbReference type="NCBI Taxonomy" id="2447956"/>
    <lineage>
        <taxon>Eukaryota</taxon>
        <taxon>Fungi</taxon>
        <taxon>Dikarya</taxon>
        <taxon>Basidiomycota</taxon>
        <taxon>Agaricomycotina</taxon>
        <taxon>Agaricomycetes</taxon>
        <taxon>Polyporales</taxon>
        <taxon>Steccherinaceae</taxon>
        <taxon>Antrodiella</taxon>
    </lineage>
</organism>
<reference evidence="1 2" key="1">
    <citation type="submission" date="2019-02" db="EMBL/GenBank/DDBJ databases">
        <title>Genome sequencing of the rare red list fungi Antrodiella citrinella (Flaviporus citrinellus).</title>
        <authorList>
            <person name="Buettner E."/>
            <person name="Kellner H."/>
        </authorList>
    </citation>
    <scope>NUCLEOTIDE SEQUENCE [LARGE SCALE GENOMIC DNA]</scope>
    <source>
        <strain evidence="1 2">DSM 108506</strain>
    </source>
</reference>
<comment type="caution">
    <text evidence="1">The sequence shown here is derived from an EMBL/GenBank/DDBJ whole genome shotgun (WGS) entry which is preliminary data.</text>
</comment>
<keyword evidence="2" id="KW-1185">Reference proteome</keyword>
<sequence>MKTSHSEKRSPNEHALNGNAERATDYSVRFVLRDGVVYSMVNATDIPPLPVFHQFDTEDTGLPDVKVFRRREFRYDNDFYLALVPEDPQFSRDPLLRHLDYSQYSYPVEGSHGVYALSPSIQEKWVLLENVLASVASTLQKAVFAAQPLYLSVYWPRYYGYQKKFSTSRAAQRAAWKSREAFIAVFAYIKFLICKFNTSVLGKTSSWDLYLAAK</sequence>
<dbReference type="AlphaFoldDB" id="A0A4S4MYY4"/>
<protein>
    <submittedName>
        <fullName evidence="1">Uncharacterized protein</fullName>
    </submittedName>
</protein>
<evidence type="ECO:0000313" key="1">
    <source>
        <dbReference type="EMBL" id="THH31726.1"/>
    </source>
</evidence>
<evidence type="ECO:0000313" key="2">
    <source>
        <dbReference type="Proteomes" id="UP000308730"/>
    </source>
</evidence>
<accession>A0A4S4MYY4</accession>
<dbReference type="Proteomes" id="UP000308730">
    <property type="component" value="Unassembled WGS sequence"/>
</dbReference>
<name>A0A4S4MYY4_9APHY</name>
<dbReference type="EMBL" id="SGPM01000039">
    <property type="protein sequence ID" value="THH31726.1"/>
    <property type="molecule type" value="Genomic_DNA"/>
</dbReference>